<evidence type="ECO:0000256" key="7">
    <source>
        <dbReference type="RuleBase" id="RU000481"/>
    </source>
</evidence>
<dbReference type="Gene3D" id="3.40.640.10">
    <property type="entry name" value="Type I PLP-dependent aspartate aminotransferase-like (Major domain)"/>
    <property type="match status" value="1"/>
</dbReference>
<keyword evidence="5" id="KW-0663">Pyridoxal phosphate</keyword>
<dbReference type="InterPro" id="IPR004839">
    <property type="entry name" value="Aminotransferase_I/II_large"/>
</dbReference>
<keyword evidence="10" id="KW-1185">Reference proteome</keyword>
<proteinExistence type="inferred from homology"/>
<dbReference type="InterPro" id="IPR015421">
    <property type="entry name" value="PyrdxlP-dep_Trfase_major"/>
</dbReference>
<evidence type="ECO:0000256" key="5">
    <source>
        <dbReference type="ARBA" id="ARBA00022898"/>
    </source>
</evidence>
<gene>
    <name evidence="9" type="ORF">AA0521_0382</name>
</gene>
<name>A0ABQ0PF21_9PROT</name>
<dbReference type="Proteomes" id="UP001061452">
    <property type="component" value="Unassembled WGS sequence"/>
</dbReference>
<comment type="catalytic activity">
    <reaction evidence="6">
        <text>L-aspartate + 2-oxoglutarate = oxaloacetate + L-glutamate</text>
        <dbReference type="Rhea" id="RHEA:21824"/>
        <dbReference type="ChEBI" id="CHEBI:16452"/>
        <dbReference type="ChEBI" id="CHEBI:16810"/>
        <dbReference type="ChEBI" id="CHEBI:29985"/>
        <dbReference type="ChEBI" id="CHEBI:29991"/>
        <dbReference type="EC" id="2.6.1.1"/>
    </reaction>
</comment>
<keyword evidence="4 7" id="KW-0808">Transferase</keyword>
<dbReference type="EMBL" id="BAQJ01000006">
    <property type="protein sequence ID" value="GBQ65152.1"/>
    <property type="molecule type" value="Genomic_DNA"/>
</dbReference>
<protein>
    <recommendedName>
        <fullName evidence="7">Aminotransferase</fullName>
        <ecNumber evidence="7">2.6.1.-</ecNumber>
    </recommendedName>
</protein>
<dbReference type="GO" id="GO:0008483">
    <property type="term" value="F:transaminase activity"/>
    <property type="evidence" value="ECO:0007669"/>
    <property type="project" value="UniProtKB-KW"/>
</dbReference>
<dbReference type="EC" id="2.6.1.-" evidence="7"/>
<dbReference type="InterPro" id="IPR004838">
    <property type="entry name" value="NHTrfase_class1_PyrdxlP-BS"/>
</dbReference>
<evidence type="ECO:0000256" key="6">
    <source>
        <dbReference type="ARBA" id="ARBA00049185"/>
    </source>
</evidence>
<evidence type="ECO:0000256" key="2">
    <source>
        <dbReference type="ARBA" id="ARBA00007441"/>
    </source>
</evidence>
<comment type="similarity">
    <text evidence="2 7">Belongs to the class-I pyridoxal-phosphate-dependent aminotransferase family.</text>
</comment>
<evidence type="ECO:0000256" key="3">
    <source>
        <dbReference type="ARBA" id="ARBA00022576"/>
    </source>
</evidence>
<sequence length="382" mass="40819">MTDKASALKAEGVKIVSLSSGEPDFPTPEHVVDAAIAAARAGDTKYPPQDGKPALKKAVQGKFQRENHLDYALDEILVANGAKQIIYDAMMATINPGDEVVLPSPSWISYADIARLAGASIVSVPCPAEGGFRLPAAALDAAITPKTKWLVLNFPGNPTGACCPRADMEAIAAVLLKHPQVWIMTDDIYEHLIYDGFTFCTIAEVEPRLKDRILTVNGVSKAYAMTGWRVGYCGGPRALIAAMNNMQGQSTSGINTLAQAAAVAALNGPQDFLKDRAAEYQTRRDLVVSLLNAIPGVQCHTPQGAFYVYPDISGCMGKTSAGGRQIRTDADFVMALLEEQQVASVQGAAYGMSPFFRISYATDTTTLREGCRRIAAFVDGLK</sequence>
<dbReference type="PANTHER" id="PTHR46383:SF1">
    <property type="entry name" value="ASPARTATE AMINOTRANSFERASE"/>
    <property type="match status" value="1"/>
</dbReference>
<keyword evidence="3 7" id="KW-0032">Aminotransferase</keyword>
<reference evidence="9" key="1">
    <citation type="submission" date="2013-04" db="EMBL/GenBank/DDBJ databases">
        <title>The genome sequencing project of 58 acetic acid bacteria.</title>
        <authorList>
            <person name="Okamoto-Kainuma A."/>
            <person name="Ishikawa M."/>
            <person name="Umino S."/>
            <person name="Koizumi Y."/>
            <person name="Shiwa Y."/>
            <person name="Yoshikawa H."/>
            <person name="Matsutani M."/>
            <person name="Matsushita K."/>
        </authorList>
    </citation>
    <scope>NUCLEOTIDE SEQUENCE</scope>
    <source>
        <strain evidence="9">NRIC 0521</strain>
    </source>
</reference>
<dbReference type="Pfam" id="PF00155">
    <property type="entry name" value="Aminotran_1_2"/>
    <property type="match status" value="1"/>
</dbReference>
<dbReference type="Gene3D" id="3.90.1150.10">
    <property type="entry name" value="Aspartate Aminotransferase, domain 1"/>
    <property type="match status" value="1"/>
</dbReference>
<dbReference type="PANTHER" id="PTHR46383">
    <property type="entry name" value="ASPARTATE AMINOTRANSFERASE"/>
    <property type="match status" value="1"/>
</dbReference>
<dbReference type="InterPro" id="IPR015422">
    <property type="entry name" value="PyrdxlP-dep_Trfase_small"/>
</dbReference>
<dbReference type="InterPro" id="IPR050596">
    <property type="entry name" value="AspAT/PAT-like"/>
</dbReference>
<accession>A0ABQ0PF21</accession>
<evidence type="ECO:0000259" key="8">
    <source>
        <dbReference type="Pfam" id="PF00155"/>
    </source>
</evidence>
<dbReference type="PROSITE" id="PS00105">
    <property type="entry name" value="AA_TRANSFER_CLASS_1"/>
    <property type="match status" value="1"/>
</dbReference>
<dbReference type="SUPFAM" id="SSF53383">
    <property type="entry name" value="PLP-dependent transferases"/>
    <property type="match status" value="1"/>
</dbReference>
<feature type="domain" description="Aminotransferase class I/classII large" evidence="8">
    <location>
        <begin position="14"/>
        <end position="374"/>
    </location>
</feature>
<evidence type="ECO:0000313" key="9">
    <source>
        <dbReference type="EMBL" id="GBQ65152.1"/>
    </source>
</evidence>
<dbReference type="CDD" id="cd00609">
    <property type="entry name" value="AAT_like"/>
    <property type="match status" value="1"/>
</dbReference>
<comment type="caution">
    <text evidence="9">The sequence shown here is derived from an EMBL/GenBank/DDBJ whole genome shotgun (WGS) entry which is preliminary data.</text>
</comment>
<dbReference type="InterPro" id="IPR015424">
    <property type="entry name" value="PyrdxlP-dep_Trfase"/>
</dbReference>
<organism evidence="9 10">
    <name type="scientific">Komagataeibacter intermedius NRIC 0521</name>
    <dbReference type="NCBI Taxonomy" id="1307934"/>
    <lineage>
        <taxon>Bacteria</taxon>
        <taxon>Pseudomonadati</taxon>
        <taxon>Pseudomonadota</taxon>
        <taxon>Alphaproteobacteria</taxon>
        <taxon>Acetobacterales</taxon>
        <taxon>Acetobacteraceae</taxon>
        <taxon>Komagataeibacter</taxon>
    </lineage>
</organism>
<evidence type="ECO:0000256" key="4">
    <source>
        <dbReference type="ARBA" id="ARBA00022679"/>
    </source>
</evidence>
<evidence type="ECO:0000313" key="10">
    <source>
        <dbReference type="Proteomes" id="UP001061452"/>
    </source>
</evidence>
<evidence type="ECO:0000256" key="1">
    <source>
        <dbReference type="ARBA" id="ARBA00001933"/>
    </source>
</evidence>
<comment type="cofactor">
    <cofactor evidence="1 7">
        <name>pyridoxal 5'-phosphate</name>
        <dbReference type="ChEBI" id="CHEBI:597326"/>
    </cofactor>
</comment>